<comment type="similarity">
    <text evidence="1">Belongs to the DNA2/NAM7 helicase family.</text>
</comment>
<proteinExistence type="inferred from homology"/>
<dbReference type="CDD" id="cd18808">
    <property type="entry name" value="SF1_C_Upf1"/>
    <property type="match status" value="1"/>
</dbReference>
<evidence type="ECO:0000313" key="11">
    <source>
        <dbReference type="Proteomes" id="UP001523216"/>
    </source>
</evidence>
<gene>
    <name evidence="10" type="ORF">LXN57_36525</name>
</gene>
<dbReference type="InterPro" id="IPR041679">
    <property type="entry name" value="DNA2/NAM7-like_C"/>
</dbReference>
<evidence type="ECO:0000256" key="4">
    <source>
        <dbReference type="ARBA" id="ARBA00022806"/>
    </source>
</evidence>
<dbReference type="InterPro" id="IPR050534">
    <property type="entry name" value="Coronavir_polyprotein_1ab"/>
</dbReference>
<name>A0ABT0YAK4_9ACTN</name>
<dbReference type="PANTHER" id="PTHR43788">
    <property type="entry name" value="DNA2/NAM7 HELICASE FAMILY MEMBER"/>
    <property type="match status" value="1"/>
</dbReference>
<evidence type="ECO:0000256" key="2">
    <source>
        <dbReference type="ARBA" id="ARBA00022741"/>
    </source>
</evidence>
<accession>A0ABT0YAK4</accession>
<sequence length="1707" mass="189070">MTPTPASSLDRAVRLFEFLARAQQSAVTAPRTLERYDEVVWTRNLPRHPAVHFAHWDVEPEPDAELGHIDRLDRIRPPRPSPSLHRWLDGEFDDPNVVPRLSAEIPDPDGEPDDDGNPAVFRLFDHPGIEDTYRRWLHGWESWAERERLERPVREAYGQFFAMHTDEASNPEELELVLAVGCLTWQPADHLPVRRHLLTVPVRIDLDPVGGTLHITAAESVDPVRLELDMLDSRLTKSRHISEVRETARGYAHHPLHLAAVGELLQRVAHSLDPDAEYHETEKPGAGAPTVPEVTLAPAVVLRRRNLGLVEVLQRIREQLIESETVPEGILPLVDPDHRPPVQADPTPGALVEVDDEVYLPLPVNENQLRILQQVDRHAQTLVQGPPGTGKTHTAAALLSHLLAQGKRVLVTAQTDRALKEVRAKLPQAIRPLSVAVVGASREDMADLKVAVNTISQRAIDFEPAESARTIERHLETIDRLRRQRAHLHQRIVDVRAAEVARHEQGPYRGTLAAIAAAHRADEQRYGWIRPYTPAAPSARPPLSTAEITEWLGYLRDQRLIADEPSARDTLADPAALLPPADFAAAVAAEDRARAVHESHRAGREHPAFAAVRALPPADRAALQHELHRLADTADDLARRRETWMSEALADVVCGRGQVWQDRAAQLRQLVDHAQTPVRSLGITEVTATGPDLGQLVSLARHLREHLTAGGKIKLAADGTPAMGMLTPKPVKAARDLFVHVRIDGRPPASMEAVDAFLAWHEASRLLAALDRSWPATVTVPPEDTFQERLTWHVTELQQLHQVLALGAALTEQEQRLASRRMPRPQWTDLSAVRAYAAVVDAASADDGLLLARAAADAAGEPITAQLHDPSASPVLHALAKAIGDRDVEGYAVAVHRIARLVEVRTVVGRRDELEARLRKEVPQLHEAMLSTCGHPQWDDRLTGWAGAWDWAVARVWLAAREVADLNRLQSRVSEIDQDIRRHVEELAAARAWRHAASPDRISGSARANLQQYGQLVRGLGKGSGKYAHLRRAEIRQAMDRCRPSVPVWIMPIYRIAEQLHVQPDMFDVVVVDEASQAGLAATFLQYLAPKIVVIGDDKQVSPAAVGVDQQDLRDLAAQYLYDDPYRASWQDPKRSLFDEAKMRFSGLIPLTEHRRCVPEIIEFSNRIAYEPEGIRLVPVRQYGADRLDPIKPVFVENGYVRGGSSGKTNPAEADAIAEQILACTEDPRYDGLTFGVISLQGPHQAKLIQRRLLDRLDPAEWERRDLRCGDSADFQGSERDVMFLSMVTAPEPGVRIGAATSEMYVQRYNVAASRAKDQMWVFHSVRTSDLGNAEDMRYHLLEYCYGVAERAADPFEAGGLVAEDEPVLPFESLFEQRVHNRIAARGFTVLPKFEALGYVIDLVVVGPRGRLAIECDGDTWQGPDRYETDMGRQRELERCGWAFFRISESTFVVDEEAVLIDLWTALEERGIRPAGWTEREAEPVAEPAPAVIEPEPVVVAVPESEPVIVAEREPEPVDSPEPASTSDWGEPVLQAYEIYEGPAPRPAEPAPPGMREALLAIVDREGPVLGERLQTAYTRAAGGQRVTRGVASAVNKVISAAVRRGLLLEDNPLGERGVLPRTYRLPGQPATVLRVLGPRDLGEVPPAELAAVMAAHARDLGWETPEAVYRATLQTYGRKALTATAAAPLVKATALARDFTENSDRA</sequence>
<evidence type="ECO:0000259" key="7">
    <source>
        <dbReference type="Pfam" id="PF13086"/>
    </source>
</evidence>
<dbReference type="SUPFAM" id="SSF52980">
    <property type="entry name" value="Restriction endonuclease-like"/>
    <property type="match status" value="1"/>
</dbReference>
<keyword evidence="6" id="KW-0175">Coiled coil</keyword>
<protein>
    <submittedName>
        <fullName evidence="10">AAA family ATPase</fullName>
    </submittedName>
</protein>
<dbReference type="InterPro" id="IPR011335">
    <property type="entry name" value="Restrct_endonuc-II-like"/>
</dbReference>
<evidence type="ECO:0000259" key="8">
    <source>
        <dbReference type="Pfam" id="PF13087"/>
    </source>
</evidence>
<evidence type="ECO:0000313" key="10">
    <source>
        <dbReference type="EMBL" id="MCM4083076.1"/>
    </source>
</evidence>
<evidence type="ECO:0000256" key="5">
    <source>
        <dbReference type="ARBA" id="ARBA00022840"/>
    </source>
</evidence>
<keyword evidence="3" id="KW-0378">Hydrolase</keyword>
<keyword evidence="4" id="KW-0347">Helicase</keyword>
<dbReference type="InterPro" id="IPR041677">
    <property type="entry name" value="DNA2/NAM7_AAA_11"/>
</dbReference>
<dbReference type="Pfam" id="PF13087">
    <property type="entry name" value="AAA_12"/>
    <property type="match status" value="1"/>
</dbReference>
<comment type="caution">
    <text evidence="10">The sequence shown here is derived from an EMBL/GenBank/DDBJ whole genome shotgun (WGS) entry which is preliminary data.</text>
</comment>
<feature type="domain" description="DNA2/NAM7 helicase helicase" evidence="7">
    <location>
        <begin position="364"/>
        <end position="490"/>
    </location>
</feature>
<dbReference type="Proteomes" id="UP001523216">
    <property type="component" value="Unassembled WGS sequence"/>
</dbReference>
<dbReference type="EMBL" id="JAMQOL010000054">
    <property type="protein sequence ID" value="MCM4083076.1"/>
    <property type="molecule type" value="Genomic_DNA"/>
</dbReference>
<dbReference type="InterPro" id="IPR049468">
    <property type="entry name" value="Restrct_endonuc-II-like_dom"/>
</dbReference>
<feature type="domain" description="Restriction endonuclease type II-like" evidence="9">
    <location>
        <begin position="1375"/>
        <end position="1467"/>
    </location>
</feature>
<evidence type="ECO:0000259" key="9">
    <source>
        <dbReference type="Pfam" id="PF18741"/>
    </source>
</evidence>
<evidence type="ECO:0000256" key="6">
    <source>
        <dbReference type="SAM" id="Coils"/>
    </source>
</evidence>
<keyword evidence="5" id="KW-0067">ATP-binding</keyword>
<evidence type="ECO:0000256" key="1">
    <source>
        <dbReference type="ARBA" id="ARBA00007913"/>
    </source>
</evidence>
<keyword evidence="11" id="KW-1185">Reference proteome</keyword>
<organism evidence="10 11">
    <name type="scientific">Paractinoplanes hotanensis</name>
    <dbReference type="NCBI Taxonomy" id="2906497"/>
    <lineage>
        <taxon>Bacteria</taxon>
        <taxon>Bacillati</taxon>
        <taxon>Actinomycetota</taxon>
        <taxon>Actinomycetes</taxon>
        <taxon>Micromonosporales</taxon>
        <taxon>Micromonosporaceae</taxon>
        <taxon>Paractinoplanes</taxon>
    </lineage>
</organism>
<feature type="domain" description="DNA2/NAM7 helicase-like C-terminal" evidence="8">
    <location>
        <begin position="1135"/>
        <end position="1323"/>
    </location>
</feature>
<dbReference type="Gene3D" id="3.40.50.300">
    <property type="entry name" value="P-loop containing nucleotide triphosphate hydrolases"/>
    <property type="match status" value="3"/>
</dbReference>
<dbReference type="SUPFAM" id="SSF52540">
    <property type="entry name" value="P-loop containing nucleoside triphosphate hydrolases"/>
    <property type="match status" value="1"/>
</dbReference>
<dbReference type="Pfam" id="PF13086">
    <property type="entry name" value="AAA_11"/>
    <property type="match status" value="1"/>
</dbReference>
<dbReference type="RefSeq" id="WP_251802791.1">
    <property type="nucleotide sequence ID" value="NZ_JAMQOL010000054.1"/>
</dbReference>
<dbReference type="PANTHER" id="PTHR43788:SF8">
    <property type="entry name" value="DNA-BINDING PROTEIN SMUBP-2"/>
    <property type="match status" value="1"/>
</dbReference>
<dbReference type="InterPro" id="IPR047187">
    <property type="entry name" value="SF1_C_Upf1"/>
</dbReference>
<dbReference type="Gene3D" id="3.40.960.10">
    <property type="entry name" value="VSR Endonuclease"/>
    <property type="match status" value="1"/>
</dbReference>
<evidence type="ECO:0000256" key="3">
    <source>
        <dbReference type="ARBA" id="ARBA00022801"/>
    </source>
</evidence>
<feature type="coiled-coil region" evidence="6">
    <location>
        <begin position="471"/>
        <end position="498"/>
    </location>
</feature>
<reference evidence="10 11" key="1">
    <citation type="submission" date="2022-06" db="EMBL/GenBank/DDBJ databases">
        <title>Actinoplanes abujensis sp. nov., isolated from Nigerian arid soil.</title>
        <authorList>
            <person name="Ding P."/>
        </authorList>
    </citation>
    <scope>NUCLEOTIDE SEQUENCE [LARGE SCALE GENOMIC DNA]</scope>
    <source>
        <strain evidence="11">TRM88002</strain>
    </source>
</reference>
<keyword evidence="2" id="KW-0547">Nucleotide-binding</keyword>
<dbReference type="Pfam" id="PF18741">
    <property type="entry name" value="MTES_1575"/>
    <property type="match status" value="1"/>
</dbReference>
<dbReference type="InterPro" id="IPR027417">
    <property type="entry name" value="P-loop_NTPase"/>
</dbReference>